<sequence length="925" mass="103527">MPKAAGASSPFLSMVTMQLELMLQTEAGGIDAAGDQIKSAFPGLTADQEALIDEALAGLRRREAGLVRLFPVPVISSRRQSRWYLGARENASPNWYAYRDHLLSKGWGETAVSSIDEASTRITNELLCPNSGVEGRFQGLVLGYVQSGKTASMAATIAKAADSGYRMVIILAGLTNILRQQTQRRIETDVVVHNPERWWVGTTEGQDFRLEDGIKLPTLERGKCALLVVKKNAAVLRRLKRAMSRLSGLERKSIPTLIIDDECDQASINTSAYRSAVSRINGLIRDICDQLPRVTYVGYTATPYANILMAETSVDGSRDLYPSEFIVSLAEPEGYFGVRRLFADEQGADLEAELPFIRRVPDDDATFLQPVSRTNRDLFTPALTPSLRAACDYFLLALAARAHRGQEQHHCCMLIHTTIYAGCHRRLRNLVHNEWLAAVLQDLRSGNAQRIEELRSLWQRESSSLEDGRRAELDCPAEAEDFEQLSPLLLAAAESITLTVENSESELSERLDFSSHRPLHTIVIGGNVLARGLTIEGLVCSFFIRTTNQYDTLMQMGRWFGYRRGYEDLPRIWMTRELDNAFRDLVNVEELIRAEISEITRRGWTPADMAIRVPQIASLSITARNKLVMENLEQCDISYYGAHEQTIGFPVSNEFHASNWEAGALLLKEAVQHSGRDPERKGSSVLIPEVNHRAVVRFLRTYRLEKESMQGISDFVESELDSAEECMETWNVAVIGASGGRSISFGEVSGITLLNRSKINPAYHSPFGGSIDQELRSRIYLKALMGVSDVLVDVNREAYRAWLGSLSDPGFSTDKDSWDSVKRYREEELGKRPLLLLYPIDRQSQPRDWDPEKPLDQQSRLPLLAGLESPEMLAHHILGMGIVFPNVSRATARHFIRVKLERPAEGEAFDEAEILSLETDDEGNP</sequence>
<dbReference type="Proteomes" id="UP001302329">
    <property type="component" value="Unassembled WGS sequence"/>
</dbReference>
<dbReference type="InterPro" id="IPR018310">
    <property type="entry name" value="Put_endonuclease_Z1-dom"/>
</dbReference>
<dbReference type="Gene3D" id="3.40.50.300">
    <property type="entry name" value="P-loop containing nucleotide triphosphate hydrolases"/>
    <property type="match status" value="1"/>
</dbReference>
<keyword evidence="3" id="KW-1185">Reference proteome</keyword>
<evidence type="ECO:0000259" key="1">
    <source>
        <dbReference type="Pfam" id="PF10593"/>
    </source>
</evidence>
<name>A0ABU5SVM0_9CYAN</name>
<dbReference type="RefSeq" id="WP_323356186.1">
    <property type="nucleotide sequence ID" value="NZ_JAYGHY010000013.1"/>
</dbReference>
<accession>A0ABU5SVM0</accession>
<evidence type="ECO:0000313" key="3">
    <source>
        <dbReference type="Proteomes" id="UP001302329"/>
    </source>
</evidence>
<dbReference type="InterPro" id="IPR027417">
    <property type="entry name" value="P-loop_NTPase"/>
</dbReference>
<dbReference type="Pfam" id="PF10593">
    <property type="entry name" value="Z1"/>
    <property type="match status" value="1"/>
</dbReference>
<evidence type="ECO:0000313" key="2">
    <source>
        <dbReference type="EMBL" id="MEA5442092.1"/>
    </source>
</evidence>
<dbReference type="SUPFAM" id="SSF52540">
    <property type="entry name" value="P-loop containing nucleoside triphosphate hydrolases"/>
    <property type="match status" value="1"/>
</dbReference>
<comment type="caution">
    <text evidence="2">The sequence shown here is derived from an EMBL/GenBank/DDBJ whole genome shotgun (WGS) entry which is preliminary data.</text>
</comment>
<feature type="domain" description="Putative endonuclease Z1" evidence="1">
    <location>
        <begin position="386"/>
        <end position="615"/>
    </location>
</feature>
<gene>
    <name evidence="2" type="ORF">VB739_05960</name>
</gene>
<dbReference type="EMBL" id="JAYGHY010000013">
    <property type="protein sequence ID" value="MEA5442092.1"/>
    <property type="molecule type" value="Genomic_DNA"/>
</dbReference>
<protein>
    <submittedName>
        <fullName evidence="2">Z1 domain-containing protein</fullName>
    </submittedName>
</protein>
<proteinExistence type="predicted"/>
<organism evidence="2 3">
    <name type="scientific">Cyanobium gracile UHCC 0281</name>
    <dbReference type="NCBI Taxonomy" id="3110309"/>
    <lineage>
        <taxon>Bacteria</taxon>
        <taxon>Bacillati</taxon>
        <taxon>Cyanobacteriota</taxon>
        <taxon>Cyanophyceae</taxon>
        <taxon>Synechococcales</taxon>
        <taxon>Prochlorococcaceae</taxon>
        <taxon>Cyanobium</taxon>
    </lineage>
</organism>
<reference evidence="2 3" key="1">
    <citation type="submission" date="2023-12" db="EMBL/GenBank/DDBJ databases">
        <title>Baltic Sea Cyanobacteria.</title>
        <authorList>
            <person name="Delbaje E."/>
            <person name="Fewer D.P."/>
            <person name="Shishido T.K."/>
        </authorList>
    </citation>
    <scope>NUCLEOTIDE SEQUENCE [LARGE SCALE GENOMIC DNA]</scope>
    <source>
        <strain evidence="2 3">UHCC 0281</strain>
    </source>
</reference>